<dbReference type="Proteomes" id="UP000439591">
    <property type="component" value="Unassembled WGS sequence"/>
</dbReference>
<evidence type="ECO:0000313" key="3">
    <source>
        <dbReference type="Proteomes" id="UP000435877"/>
    </source>
</evidence>
<evidence type="ECO:0000313" key="1">
    <source>
        <dbReference type="EMBL" id="CAA0092920.1"/>
    </source>
</evidence>
<dbReference type="EMBL" id="CACSIK010000001">
    <property type="protein sequence ID" value="CAA0092920.1"/>
    <property type="molecule type" value="Genomic_DNA"/>
</dbReference>
<dbReference type="Proteomes" id="UP000435877">
    <property type="component" value="Unassembled WGS sequence"/>
</dbReference>
<evidence type="ECO:0000313" key="2">
    <source>
        <dbReference type="EMBL" id="CAA0110568.1"/>
    </source>
</evidence>
<keyword evidence="3" id="KW-1185">Reference proteome</keyword>
<dbReference type="AlphaFoldDB" id="A0A5S9PZT3"/>
<protein>
    <submittedName>
        <fullName evidence="2">Uncharacterized protein</fullName>
    </submittedName>
</protein>
<dbReference type="EMBL" id="CACSIM010000004">
    <property type="protein sequence ID" value="CAA0110568.1"/>
    <property type="molecule type" value="Genomic_DNA"/>
</dbReference>
<organism evidence="2 4">
    <name type="scientific">Zhongshania aliphaticivorans</name>
    <dbReference type="NCBI Taxonomy" id="1470434"/>
    <lineage>
        <taxon>Bacteria</taxon>
        <taxon>Pseudomonadati</taxon>
        <taxon>Pseudomonadota</taxon>
        <taxon>Gammaproteobacteria</taxon>
        <taxon>Cellvibrionales</taxon>
        <taxon>Spongiibacteraceae</taxon>
        <taxon>Zhongshania</taxon>
    </lineage>
</organism>
<evidence type="ECO:0000313" key="4">
    <source>
        <dbReference type="Proteomes" id="UP000439591"/>
    </source>
</evidence>
<proteinExistence type="predicted"/>
<gene>
    <name evidence="1" type="ORF">IHBHHGIJ_02388</name>
    <name evidence="2" type="ORF">KFEGEMFD_02575</name>
</gene>
<reference evidence="3 4" key="1">
    <citation type="submission" date="2019-11" db="EMBL/GenBank/DDBJ databases">
        <authorList>
            <person name="Holert J."/>
        </authorList>
    </citation>
    <scope>NUCLEOTIDE SEQUENCE [LARGE SCALE GENOMIC DNA]</scope>
    <source>
        <strain evidence="2">BC3_2A</strain>
        <strain evidence="1">SB11_1A</strain>
    </source>
</reference>
<name>A0A5S9PZT3_9GAMM</name>
<accession>A0A5S9PZT3</accession>
<sequence>MAACASSPAPESRYLDGKDDQYVGVTLSAPNLSAIHKPPLNSGLAFLKVYDFDDVCEKRKTIFGEAYKEAEPIGEICVSKADRSKVGKLPVRLVVIKAGFDIHGIGTRMSGDRYFQFQTRDSFTYEVEVNESRPFVVS</sequence>